<keyword evidence="2" id="KW-1185">Reference proteome</keyword>
<sequence length="167" mass="17534">MGHRRRLDVPPTLCQDGPDGFVRHTLTGDAMDGLVERALTADVTGRASAVTVAAMSEVGRQADLIVGAGPLPGSAEWEAEQGTGIPASRQLAWQLASLRLQLAAGLDCADTVVVLRAAGVTWALIARAAGVTRQSAHERWGGRVREILDRYGEGMPDSVADDEPPTG</sequence>
<dbReference type="Proteomes" id="UP001501183">
    <property type="component" value="Unassembled WGS sequence"/>
</dbReference>
<organism evidence="1 2">
    <name type="scientific">Rhodococcus olei</name>
    <dbReference type="NCBI Taxonomy" id="2161675"/>
    <lineage>
        <taxon>Bacteria</taxon>
        <taxon>Bacillati</taxon>
        <taxon>Actinomycetota</taxon>
        <taxon>Actinomycetes</taxon>
        <taxon>Mycobacteriales</taxon>
        <taxon>Nocardiaceae</taxon>
        <taxon>Rhodococcus</taxon>
    </lineage>
</organism>
<gene>
    <name evidence="1" type="ORF">GCM10023094_27120</name>
</gene>
<proteinExistence type="predicted"/>
<accession>A0ABP8P5B2</accession>
<protein>
    <submittedName>
        <fullName evidence="1">Uncharacterized protein</fullName>
    </submittedName>
</protein>
<evidence type="ECO:0000313" key="1">
    <source>
        <dbReference type="EMBL" id="GAA4480488.1"/>
    </source>
</evidence>
<dbReference type="EMBL" id="BAABFB010000044">
    <property type="protein sequence ID" value="GAA4480488.1"/>
    <property type="molecule type" value="Genomic_DNA"/>
</dbReference>
<name>A0ABP8P5B2_9NOCA</name>
<reference evidence="2" key="1">
    <citation type="journal article" date="2019" name="Int. J. Syst. Evol. Microbiol.">
        <title>The Global Catalogue of Microorganisms (GCM) 10K type strain sequencing project: providing services to taxonomists for standard genome sequencing and annotation.</title>
        <authorList>
            <consortium name="The Broad Institute Genomics Platform"/>
            <consortium name="The Broad Institute Genome Sequencing Center for Infectious Disease"/>
            <person name="Wu L."/>
            <person name="Ma J."/>
        </authorList>
    </citation>
    <scope>NUCLEOTIDE SEQUENCE [LARGE SCALE GENOMIC DNA]</scope>
    <source>
        <strain evidence="2">JCM 32206</strain>
    </source>
</reference>
<evidence type="ECO:0000313" key="2">
    <source>
        <dbReference type="Proteomes" id="UP001501183"/>
    </source>
</evidence>
<comment type="caution">
    <text evidence="1">The sequence shown here is derived from an EMBL/GenBank/DDBJ whole genome shotgun (WGS) entry which is preliminary data.</text>
</comment>